<dbReference type="GO" id="GO:0008270">
    <property type="term" value="F:zinc ion binding"/>
    <property type="evidence" value="ECO:0007669"/>
    <property type="project" value="InterPro"/>
</dbReference>
<keyword evidence="5" id="KW-0560">Oxidoreductase</keyword>
<dbReference type="OrthoDB" id="57333at2157"/>
<dbReference type="Gene3D" id="3.40.830.10">
    <property type="entry name" value="LigB-like"/>
    <property type="match status" value="1"/>
</dbReference>
<reference evidence="7 8" key="1">
    <citation type="submission" date="2016-10" db="EMBL/GenBank/DDBJ databases">
        <authorList>
            <person name="de Groot N.N."/>
        </authorList>
    </citation>
    <scope>NUCLEOTIDE SEQUENCE [LARGE SCALE GENOMIC DNA]</scope>
    <source>
        <strain evidence="7 8">DSM 11978</strain>
    </source>
</reference>
<dbReference type="EMBL" id="FOAK01000011">
    <property type="protein sequence ID" value="SEL17821.1"/>
    <property type="molecule type" value="Genomic_DNA"/>
</dbReference>
<dbReference type="STRING" id="190974.SAMN05216439_0121"/>
<name>A0A1H7N3C3_9EURY</name>
<dbReference type="AlphaFoldDB" id="A0A1H7N3C3"/>
<keyword evidence="4" id="KW-0862">Zinc</keyword>
<evidence type="ECO:0000256" key="4">
    <source>
        <dbReference type="ARBA" id="ARBA00022833"/>
    </source>
</evidence>
<dbReference type="PANTHER" id="PTHR30096">
    <property type="entry name" value="4,5-DOPA DIOXYGENASE EXTRADIOL-LIKE PROTEIN"/>
    <property type="match status" value="1"/>
</dbReference>
<dbReference type="PANTHER" id="PTHR30096:SF0">
    <property type="entry name" value="4,5-DOPA DIOXYGENASE EXTRADIOL-LIKE PROTEIN"/>
    <property type="match status" value="1"/>
</dbReference>
<dbReference type="CDD" id="cd07363">
    <property type="entry name" value="45_DOPA_Dioxygenase"/>
    <property type="match status" value="1"/>
</dbReference>
<keyword evidence="3" id="KW-0479">Metal-binding</keyword>
<keyword evidence="7" id="KW-0223">Dioxygenase</keyword>
<dbReference type="InterPro" id="IPR014436">
    <property type="entry name" value="Extradiol_dOase_DODA"/>
</dbReference>
<dbReference type="GO" id="GO:0008198">
    <property type="term" value="F:ferrous iron binding"/>
    <property type="evidence" value="ECO:0007669"/>
    <property type="project" value="InterPro"/>
</dbReference>
<dbReference type="InterPro" id="IPR004183">
    <property type="entry name" value="Xdiol_dOase_suB"/>
</dbReference>
<protein>
    <submittedName>
        <fullName evidence="7">4,5-DOPA dioxygenase extradiol</fullName>
    </submittedName>
</protein>
<evidence type="ECO:0000256" key="5">
    <source>
        <dbReference type="ARBA" id="ARBA00023002"/>
    </source>
</evidence>
<dbReference type="PIRSF" id="PIRSF006157">
    <property type="entry name" value="Doxgns_DODA"/>
    <property type="match status" value="1"/>
</dbReference>
<proteinExistence type="inferred from homology"/>
<evidence type="ECO:0000256" key="3">
    <source>
        <dbReference type="ARBA" id="ARBA00022723"/>
    </source>
</evidence>
<dbReference type="SUPFAM" id="SSF53213">
    <property type="entry name" value="LigB-like"/>
    <property type="match status" value="1"/>
</dbReference>
<accession>A0A1H7N3C3</accession>
<dbReference type="Pfam" id="PF02900">
    <property type="entry name" value="LigB"/>
    <property type="match status" value="1"/>
</dbReference>
<dbReference type="RefSeq" id="WP_069574610.1">
    <property type="nucleotide sequence ID" value="NZ_FOAK01000011.1"/>
</dbReference>
<evidence type="ECO:0000313" key="8">
    <source>
        <dbReference type="Proteomes" id="UP000199506"/>
    </source>
</evidence>
<gene>
    <name evidence="7" type="ORF">SAMN05216439_0121</name>
</gene>
<dbReference type="NCBIfam" id="NF007914">
    <property type="entry name" value="PRK10628.1"/>
    <property type="match status" value="1"/>
</dbReference>
<evidence type="ECO:0000259" key="6">
    <source>
        <dbReference type="Pfam" id="PF02900"/>
    </source>
</evidence>
<dbReference type="Proteomes" id="UP000199506">
    <property type="component" value="Unassembled WGS sequence"/>
</dbReference>
<dbReference type="GO" id="GO:0016702">
    <property type="term" value="F:oxidoreductase activity, acting on single donors with incorporation of molecular oxygen, incorporation of two atoms of oxygen"/>
    <property type="evidence" value="ECO:0007669"/>
    <property type="project" value="UniProtKB-ARBA"/>
</dbReference>
<evidence type="ECO:0000256" key="2">
    <source>
        <dbReference type="ARBA" id="ARBA00007581"/>
    </source>
</evidence>
<evidence type="ECO:0000256" key="1">
    <source>
        <dbReference type="ARBA" id="ARBA00001947"/>
    </source>
</evidence>
<feature type="domain" description="Extradiol ring-cleavage dioxygenase class III enzyme subunit B" evidence="6">
    <location>
        <begin position="39"/>
        <end position="255"/>
    </location>
</feature>
<comment type="similarity">
    <text evidence="2">Belongs to the DODA-type extradiol aromatic ring-opening dioxygenase family.</text>
</comment>
<evidence type="ECO:0000313" key="7">
    <source>
        <dbReference type="EMBL" id="SEL17821.1"/>
    </source>
</evidence>
<organism evidence="7 8">
    <name type="scientific">Methanobrevibacter gottschalkii</name>
    <dbReference type="NCBI Taxonomy" id="190974"/>
    <lineage>
        <taxon>Archaea</taxon>
        <taxon>Methanobacteriati</taxon>
        <taxon>Methanobacteriota</taxon>
        <taxon>Methanomada group</taxon>
        <taxon>Methanobacteria</taxon>
        <taxon>Methanobacteriales</taxon>
        <taxon>Methanobacteriaceae</taxon>
        <taxon>Methanobrevibacter</taxon>
    </lineage>
</organism>
<comment type="cofactor">
    <cofactor evidence="1">
        <name>Zn(2+)</name>
        <dbReference type="ChEBI" id="CHEBI:29105"/>
    </cofactor>
</comment>
<sequence>MNKQRRMPVIFVGHGAPTNAIGDNIYIPEWKKVGEYLGKPNVIIAVSAHWYSEKLYVRTAKKNKQIHDMYGFPDELYQVKYEPKGSPRHAEKVLELLDIAEENNDWGIDHGVWSVLSNMYPEADVPVVMVSVNGNLTPVEQFEIGRKLEPLRHEGALVLGSGNIVHNLGMVDWRMNGGYKWAYAFDNDVKKAVLNGDFERIVNFRNIKFNEIAIPAPDHFYPFLNVLGAASKEDNVKIFNDVCELGSISMTSYIFEDI</sequence>